<sequence length="217" mass="24091">MGFDGFPDEALIFYEGLLADNSKTYWTEHKDVYERAIKTPMLALIAELGDSWGEPKVFRPYRDVRFSADKSPYKTHQGAFCEILDGVGYYVQLDADGLTTGAGFHAHTREQTARYRAAVDSPATGPQLAKLVTSLVDNGFELSGDQVKTRPRGVAADHPRLALMRHESLVARRHHEPSPSLHTAAAAAVVRADWHALAPLVEWVATYVGEFTMPPRR</sequence>
<dbReference type="PIRSF" id="PIRSF028451">
    <property type="entry name" value="UCP028451"/>
    <property type="match status" value="1"/>
</dbReference>
<dbReference type="PANTHER" id="PTHR36452">
    <property type="entry name" value="CHROMOSOME 12, WHOLE GENOME SHOTGUN SEQUENCE"/>
    <property type="match status" value="1"/>
</dbReference>
<dbReference type="InterPro" id="IPR015996">
    <property type="entry name" value="UCP028451"/>
</dbReference>
<protein>
    <submittedName>
        <fullName evidence="1">DUF2461 domain-containing protein</fullName>
    </submittedName>
</protein>
<accession>A0ABV8LTN4</accession>
<evidence type="ECO:0000313" key="2">
    <source>
        <dbReference type="Proteomes" id="UP001595816"/>
    </source>
</evidence>
<dbReference type="RefSeq" id="WP_253761482.1">
    <property type="nucleotide sequence ID" value="NZ_JAMZDZ010000001.1"/>
</dbReference>
<keyword evidence="2" id="KW-1185">Reference proteome</keyword>
<dbReference type="EMBL" id="JBHSAY010000015">
    <property type="protein sequence ID" value="MFC4134356.1"/>
    <property type="molecule type" value="Genomic_DNA"/>
</dbReference>
<comment type="caution">
    <text evidence="1">The sequence shown here is derived from an EMBL/GenBank/DDBJ whole genome shotgun (WGS) entry which is preliminary data.</text>
</comment>
<evidence type="ECO:0000313" key="1">
    <source>
        <dbReference type="EMBL" id="MFC4134356.1"/>
    </source>
</evidence>
<dbReference type="PANTHER" id="PTHR36452:SF1">
    <property type="entry name" value="DUF2461 DOMAIN-CONTAINING PROTEIN"/>
    <property type="match status" value="1"/>
</dbReference>
<organism evidence="1 2">
    <name type="scientific">Hamadaea flava</name>
    <dbReference type="NCBI Taxonomy" id="1742688"/>
    <lineage>
        <taxon>Bacteria</taxon>
        <taxon>Bacillati</taxon>
        <taxon>Actinomycetota</taxon>
        <taxon>Actinomycetes</taxon>
        <taxon>Micromonosporales</taxon>
        <taxon>Micromonosporaceae</taxon>
        <taxon>Hamadaea</taxon>
    </lineage>
</organism>
<dbReference type="InterPro" id="IPR012808">
    <property type="entry name" value="CHP02453"/>
</dbReference>
<gene>
    <name evidence="1" type="ORF">ACFOZ4_27410</name>
</gene>
<dbReference type="NCBIfam" id="TIGR02453">
    <property type="entry name" value="TIGR02453 family protein"/>
    <property type="match status" value="1"/>
</dbReference>
<name>A0ABV8LTN4_9ACTN</name>
<reference evidence="2" key="1">
    <citation type="journal article" date="2019" name="Int. J. Syst. Evol. Microbiol.">
        <title>The Global Catalogue of Microorganisms (GCM) 10K type strain sequencing project: providing services to taxonomists for standard genome sequencing and annotation.</title>
        <authorList>
            <consortium name="The Broad Institute Genomics Platform"/>
            <consortium name="The Broad Institute Genome Sequencing Center for Infectious Disease"/>
            <person name="Wu L."/>
            <person name="Ma J."/>
        </authorList>
    </citation>
    <scope>NUCLEOTIDE SEQUENCE [LARGE SCALE GENOMIC DNA]</scope>
    <source>
        <strain evidence="2">CGMCC 4.7289</strain>
    </source>
</reference>
<dbReference type="Pfam" id="PF09365">
    <property type="entry name" value="DUF2461"/>
    <property type="match status" value="1"/>
</dbReference>
<proteinExistence type="predicted"/>
<dbReference type="Proteomes" id="UP001595816">
    <property type="component" value="Unassembled WGS sequence"/>
</dbReference>